<dbReference type="GeneID" id="28969706"/>
<dbReference type="InterPro" id="IPR001202">
    <property type="entry name" value="WW_dom"/>
</dbReference>
<feature type="domain" description="WW" evidence="2">
    <location>
        <begin position="104"/>
        <end position="133"/>
    </location>
</feature>
<evidence type="ECO:0000259" key="2">
    <source>
        <dbReference type="PROSITE" id="PS50020"/>
    </source>
</evidence>
<feature type="compositionally biased region" description="Basic and acidic residues" evidence="1">
    <location>
        <begin position="87"/>
        <end position="96"/>
    </location>
</feature>
<dbReference type="STRING" id="1296121.A0A1A6A0Z6"/>
<dbReference type="Gene3D" id="2.20.70.10">
    <property type="match status" value="1"/>
</dbReference>
<proteinExistence type="predicted"/>
<reference evidence="3" key="1">
    <citation type="submission" date="2013-07" db="EMBL/GenBank/DDBJ databases">
        <title>The Genome Sequence of Cryptococcus dejecticola CBS10117.</title>
        <authorList>
            <consortium name="The Broad Institute Genome Sequencing Platform"/>
            <person name="Cuomo C."/>
            <person name="Litvintseva A."/>
            <person name="Chen Y."/>
            <person name="Heitman J."/>
            <person name="Sun S."/>
            <person name="Springer D."/>
            <person name="Dromer F."/>
            <person name="Young S.K."/>
            <person name="Zeng Q."/>
            <person name="Gargeya S."/>
            <person name="Fitzgerald M."/>
            <person name="Abouelleil A."/>
            <person name="Alvarado L."/>
            <person name="Berlin A.M."/>
            <person name="Chapman S.B."/>
            <person name="Dewar J."/>
            <person name="Goldberg J."/>
            <person name="Griggs A."/>
            <person name="Gujja S."/>
            <person name="Hansen M."/>
            <person name="Howarth C."/>
            <person name="Imamovic A."/>
            <person name="Larimer J."/>
            <person name="McCowan C."/>
            <person name="Murphy C."/>
            <person name="Pearson M."/>
            <person name="Priest M."/>
            <person name="Roberts A."/>
            <person name="Saif S."/>
            <person name="Shea T."/>
            <person name="Sykes S."/>
            <person name="Wortman J."/>
            <person name="Nusbaum C."/>
            <person name="Birren B."/>
        </authorList>
    </citation>
    <scope>NUCLEOTIDE SEQUENCE [LARGE SCALE GENOMIC DNA]</scope>
    <source>
        <strain evidence="3">CBS 10117</strain>
    </source>
</reference>
<dbReference type="EMBL" id="KI894033">
    <property type="protein sequence ID" value="OBR83727.1"/>
    <property type="molecule type" value="Genomic_DNA"/>
</dbReference>
<dbReference type="VEuPathDB" id="FungiDB:I303_06007"/>
<organism evidence="3">
    <name type="scientific">Kwoniella dejecticola CBS 10117</name>
    <dbReference type="NCBI Taxonomy" id="1296121"/>
    <lineage>
        <taxon>Eukaryota</taxon>
        <taxon>Fungi</taxon>
        <taxon>Dikarya</taxon>
        <taxon>Basidiomycota</taxon>
        <taxon>Agaricomycotina</taxon>
        <taxon>Tremellomycetes</taxon>
        <taxon>Tremellales</taxon>
        <taxon>Cryptococcaceae</taxon>
        <taxon>Kwoniella</taxon>
    </lineage>
</organism>
<feature type="region of interest" description="Disordered" evidence="1">
    <location>
        <begin position="1"/>
        <end position="104"/>
    </location>
</feature>
<feature type="region of interest" description="Disordered" evidence="1">
    <location>
        <begin position="129"/>
        <end position="185"/>
    </location>
</feature>
<feature type="compositionally biased region" description="Polar residues" evidence="1">
    <location>
        <begin position="129"/>
        <end position="160"/>
    </location>
</feature>
<accession>A0A1A6A0Z6</accession>
<dbReference type="PROSITE" id="PS50020">
    <property type="entry name" value="WW_DOMAIN_2"/>
    <property type="match status" value="1"/>
</dbReference>
<sequence length="364" mass="39425">MSSSASISKKATVEEAEQSPSPPPASPAKLPESTDEGGNGKSGVIDEPIDSLGNDDEKEQEEEEEEEWDPSSERLPGQTTSKGGKGKNKDDGKEEIDAGGEGQPWQAVWAEQQNAWYFWNTKTGEVSWTNPLAESGSDPTSSADQSLQPPLPSGISTVQFQPPLPSTSAFPSSASASASNQGQIHAQEHGHGYGFAFGSYDADGQPEIDEGLAHLFGGGSGSSTSGMGDGGMGIHQQASFNARTGKFQANAGVYNPGYLDEYNRSKRMNNYYFDVDQWEKQKAEENNKRKRMEEEGKVPERKVTKKDIVSRISPLDQVQPSLVNHLASHNCLNAYAHAHVDAVQYDLGPNFLSPHPKKRIAEER</sequence>
<protein>
    <recommendedName>
        <fullName evidence="2">WW domain-containing protein</fullName>
    </recommendedName>
</protein>
<feature type="compositionally biased region" description="Low complexity" evidence="1">
    <location>
        <begin position="166"/>
        <end position="179"/>
    </location>
</feature>
<feature type="compositionally biased region" description="Acidic residues" evidence="1">
    <location>
        <begin position="47"/>
        <end position="70"/>
    </location>
</feature>
<dbReference type="OrthoDB" id="2444812at2759"/>
<evidence type="ECO:0000313" key="3">
    <source>
        <dbReference type="EMBL" id="OBR83727.1"/>
    </source>
</evidence>
<evidence type="ECO:0000256" key="1">
    <source>
        <dbReference type="SAM" id="MobiDB-lite"/>
    </source>
</evidence>
<dbReference type="AlphaFoldDB" id="A0A1A6A0Z6"/>
<feature type="region of interest" description="Disordered" evidence="1">
    <location>
        <begin position="283"/>
        <end position="302"/>
    </location>
</feature>
<name>A0A1A6A0Z6_9TREE</name>
<gene>
    <name evidence="3" type="ORF">I303_06007</name>
</gene>
<dbReference type="Pfam" id="PF00397">
    <property type="entry name" value="WW"/>
    <property type="match status" value="1"/>
</dbReference>
<dbReference type="KEGG" id="kdj:28969706"/>
<dbReference type="RefSeq" id="XP_018261569.2">
    <property type="nucleotide sequence ID" value="XM_018409296.2"/>
</dbReference>